<dbReference type="InterPro" id="IPR036116">
    <property type="entry name" value="FN3_sf"/>
</dbReference>
<dbReference type="SMART" id="SM00408">
    <property type="entry name" value="IGc2"/>
    <property type="match status" value="4"/>
</dbReference>
<feature type="region of interest" description="Disordered" evidence="8">
    <location>
        <begin position="87"/>
        <end position="151"/>
    </location>
</feature>
<keyword evidence="1" id="KW-0787">Thick filament</keyword>
<dbReference type="CDD" id="cd00063">
    <property type="entry name" value="FN3"/>
    <property type="match status" value="5"/>
</dbReference>
<dbReference type="PROSITE" id="PS50853">
    <property type="entry name" value="FN3"/>
    <property type="match status" value="5"/>
</dbReference>
<dbReference type="InterPro" id="IPR003961">
    <property type="entry name" value="FN3_dom"/>
</dbReference>
<keyword evidence="4" id="KW-0514">Muscle protein</keyword>
<dbReference type="FunFam" id="2.60.40.10:FF:000134">
    <property type="entry name" value="Myomesin 1"/>
    <property type="match status" value="1"/>
</dbReference>
<evidence type="ECO:0000259" key="10">
    <source>
        <dbReference type="PROSITE" id="PS50853"/>
    </source>
</evidence>
<name>A0A2I3T1G6_PANTR</name>
<dbReference type="FunFam" id="2.60.40.10:FF:000124">
    <property type="entry name" value="Myomesin 1"/>
    <property type="match status" value="1"/>
</dbReference>
<reference evidence="11" key="2">
    <citation type="submission" date="2025-08" db="UniProtKB">
        <authorList>
            <consortium name="Ensembl"/>
        </authorList>
    </citation>
    <scope>IDENTIFICATION</scope>
</reference>
<dbReference type="GO" id="GO:0032982">
    <property type="term" value="C:myosin filament"/>
    <property type="evidence" value="ECO:0007669"/>
    <property type="project" value="UniProtKB-KW"/>
</dbReference>
<dbReference type="InterPro" id="IPR050964">
    <property type="entry name" value="Striated_Muscle_Regulatory"/>
</dbReference>
<dbReference type="CDD" id="cd20951">
    <property type="entry name" value="IgI_titin_I1-like"/>
    <property type="match status" value="1"/>
</dbReference>
<feature type="domain" description="Ig-like" evidence="9">
    <location>
        <begin position="305"/>
        <end position="407"/>
    </location>
</feature>
<evidence type="ECO:0000256" key="3">
    <source>
        <dbReference type="ARBA" id="ARBA00022737"/>
    </source>
</evidence>
<comment type="function">
    <text evidence="7">Major component of the vertebrate myofibrillar M band. Binds myosin, titin, and light meromyosin. This binding is dose dependent.</text>
</comment>
<dbReference type="GO" id="GO:0031430">
    <property type="term" value="C:M band"/>
    <property type="evidence" value="ECO:0007669"/>
    <property type="project" value="UniProtKB-SubCell"/>
</dbReference>
<dbReference type="FunFam" id="2.60.40.10:FF:000029">
    <property type="entry name" value="Myomesin 1"/>
    <property type="match status" value="1"/>
</dbReference>
<evidence type="ECO:0000313" key="11">
    <source>
        <dbReference type="Ensembl" id="ENSPTRP00000082693.1"/>
    </source>
</evidence>
<dbReference type="SMART" id="SM00060">
    <property type="entry name" value="FN3"/>
    <property type="match status" value="5"/>
</dbReference>
<dbReference type="InterPro" id="IPR036179">
    <property type="entry name" value="Ig-like_dom_sf"/>
</dbReference>
<reference evidence="11" key="3">
    <citation type="submission" date="2025-09" db="UniProtKB">
        <authorList>
            <consortium name="Ensembl"/>
        </authorList>
    </citation>
    <scope>IDENTIFICATION</scope>
</reference>
<dbReference type="SMART" id="SM00409">
    <property type="entry name" value="IG"/>
    <property type="match status" value="5"/>
</dbReference>
<dbReference type="Bgee" id="ENSPTRG00000009834">
    <property type="expression patterns" value="Expressed in skeletal muscle tissue and 20 other cell types or tissues"/>
</dbReference>
<dbReference type="CDD" id="cd05737">
    <property type="entry name" value="IgI_Myomesin_like_C"/>
    <property type="match status" value="1"/>
</dbReference>
<dbReference type="PROSITE" id="PS50835">
    <property type="entry name" value="IG_LIKE"/>
    <property type="match status" value="4"/>
</dbReference>
<evidence type="ECO:0000256" key="5">
    <source>
        <dbReference type="ARBA" id="ARBA00023319"/>
    </source>
</evidence>
<dbReference type="FunFam" id="2.60.40.10:FF:002172">
    <property type="entry name" value="Myomesin 1a (skelemin)"/>
    <property type="match status" value="2"/>
</dbReference>
<evidence type="ECO:0000256" key="6">
    <source>
        <dbReference type="ARBA" id="ARBA00037833"/>
    </source>
</evidence>
<dbReference type="Pfam" id="PF00041">
    <property type="entry name" value="fn3"/>
    <property type="match status" value="5"/>
</dbReference>
<evidence type="ECO:0000256" key="1">
    <source>
        <dbReference type="ARBA" id="ARBA00022433"/>
    </source>
</evidence>
<feature type="domain" description="Fibronectin type-III" evidence="10">
    <location>
        <begin position="643"/>
        <end position="736"/>
    </location>
</feature>
<feature type="domain" description="Fibronectin type-III" evidence="10">
    <location>
        <begin position="847"/>
        <end position="946"/>
    </location>
</feature>
<dbReference type="EMBL" id="AACZ04065238">
    <property type="status" value="NOT_ANNOTATED_CDS"/>
    <property type="molecule type" value="Genomic_DNA"/>
</dbReference>
<reference evidence="11 12" key="1">
    <citation type="journal article" date="2005" name="Nature">
        <title>Initial sequence of the chimpanzee genome and comparison with the human genome.</title>
        <authorList>
            <consortium name="Chimpanzee sequencing and analysis consortium"/>
        </authorList>
    </citation>
    <scope>NUCLEOTIDE SEQUENCE [LARGE SCALE GENOMIC DNA]</scope>
</reference>
<dbReference type="Proteomes" id="UP000002277">
    <property type="component" value="Chromosome 18"/>
</dbReference>
<feature type="domain" description="Fibronectin type-III" evidence="10">
    <location>
        <begin position="542"/>
        <end position="636"/>
    </location>
</feature>
<dbReference type="GO" id="GO:0005198">
    <property type="term" value="F:structural molecule activity"/>
    <property type="evidence" value="ECO:0007669"/>
    <property type="project" value="UniProtKB-ARBA"/>
</dbReference>
<dbReference type="FunFam" id="2.60.40.10:FF:000192">
    <property type="entry name" value="Myomesin 1"/>
    <property type="match status" value="1"/>
</dbReference>
<dbReference type="PRINTS" id="PR00014">
    <property type="entry name" value="FNTYPEIII"/>
</dbReference>
<dbReference type="VGNC" id="VGNC:13271">
    <property type="gene designation" value="MYOM1"/>
</dbReference>
<dbReference type="GeneTree" id="ENSGT00940000154982"/>
<evidence type="ECO:0000256" key="4">
    <source>
        <dbReference type="ARBA" id="ARBA00023179"/>
    </source>
</evidence>
<feature type="domain" description="Ig-like" evidence="9">
    <location>
        <begin position="1373"/>
        <end position="1451"/>
    </location>
</feature>
<dbReference type="PANTHER" id="PTHR13817">
    <property type="entry name" value="TITIN"/>
    <property type="match status" value="1"/>
</dbReference>
<dbReference type="CDD" id="cd00096">
    <property type="entry name" value="Ig"/>
    <property type="match status" value="2"/>
</dbReference>
<sequence>MKCQLLIHLLFLCRVFFWCRIQCLRCGTLNLVKLLNLITAIHNIYILPLLCFSQKHVSGITDTEEERIKEAAAYIAQRNLLASEEGITTSKQSTASKQTTASKQSMASKQSTASKQSMASRQSTASRQSVVSKQATSALQQEVTSEKKSRKVVIREKAEHLSLRKTLEETETYHAKLNEDHLLHAPEFIIKPRSHTVWEKENVKLHCSIAGWPEPRVTWYKNQVPINVHANPGKYIIESRYGMHTLEINACDFEDTAQYRASAMNVKGELSAYASVVVKRYKGEFDETRFHAGASTMPLSFGVTPYGYASRFEIHFDDKFDVSFGREGETMSLGCRVVITPEIKHFQPEIQWYRNGVPLSPSKWVQTLWSGERATLTFSHLNKEDEGLYTIRVRMGEYYEQYSAYVFVRDADAEIEGAPAAPLDVKCLEANKDYIIISWKQPAVDGGSPILGYFIDKCEVGTDSWSQCNDTPVKFARFPVTGLIEGRSYIFRVRAVNKTGIGFPSRVSEPVAALDPAEKARLKKCVLLIFPCCFSEGIVPGPPTDLSVTEATRSYVVLSWKPPGQRGHEGIMYFVEKCEAGTENWQRVNTELPVKSPRFALFDLAEGKSYCFRVRCSNSAGVGEPSEATEVTVVGDKLDIPKAPGKIIPSRNTDTSVVVSWEESKDAKELVGYYIEASVAGSGKWEPCNNNPVKGSRFTCHGLVTGQSYIFRVRAVNAAGLSEYSQDSEAIEVKAAIAPPSPPCDITCLESFRDSMVLGWKQPDKIGGAEITGYYVNYREVIDGVPGKWREANVKAVSEEAYKISNLKENMVYQFQVAAMNMAGLGAPSAVSECFKCEEWTIAVPGPPHSLKCSEVRKDSLVLQWKPPVHSGRTPVTGYFVDLKEAKAKEDQWRGLNEAAIKNVYLKVRGLKEGVSYVFRVRAINQAGVGKPSDLAGPVVAETRPGTKEVVVNVDDDGVISLNFECDKMTPKSEFSWSKDYVSTEDSPRSEVESKGNKTKMTFKDLGMDDLGIYSCDVTDTDGIASSYLIDEEELKRLLALSHEHKFPTVPVKSELAVEILEKGQVRFWMQAEKLSGNAKVNYIFNEKEIFEGPKYKMHIDRNTGIIEMFMEKLQDEDEGTYTFQLQDGKATNHSTVVLVGDVFKKLQKEAEFQRQEWIRKQGPHFVEYLSWEVTGECNVLLKCKVRVISKDSHVVFVLSQICILSHRPIPESLQLQRFFSKKDAGIYEVILKDDRGKDKSRLKLVDEGQGMQMYEICYFLLSALSATDLKIQSTAEGIRLYSFVTYYVEDLKVNWSHNGSAIRYSDRVKTGVTGEQIWLQINEPTPNDKGKYVMELFDGKTGHQKTVDLSGQGKQIFYRARVLGGLPDVVTIQEGKALNLTCNVWGDPPPEVSWLKNEKALASDDHCNLKFEAGKTAYFTINGVSTADSGKYGLVVKNKYGSETSDFTVSVFIPEEEARMAALESLKGGKKAK</sequence>
<evidence type="ECO:0000256" key="7">
    <source>
        <dbReference type="ARBA" id="ARBA00057348"/>
    </source>
</evidence>
<dbReference type="InterPro" id="IPR007110">
    <property type="entry name" value="Ig-like_dom"/>
</dbReference>
<accession>A0A2I3T1G6</accession>
<organism evidence="11 12">
    <name type="scientific">Pan troglodytes</name>
    <name type="common">Chimpanzee</name>
    <dbReference type="NCBI Taxonomy" id="9598"/>
    <lineage>
        <taxon>Eukaryota</taxon>
        <taxon>Metazoa</taxon>
        <taxon>Chordata</taxon>
        <taxon>Craniata</taxon>
        <taxon>Vertebrata</taxon>
        <taxon>Euteleostomi</taxon>
        <taxon>Mammalia</taxon>
        <taxon>Eutheria</taxon>
        <taxon>Euarchontoglires</taxon>
        <taxon>Primates</taxon>
        <taxon>Haplorrhini</taxon>
        <taxon>Catarrhini</taxon>
        <taxon>Hominidae</taxon>
        <taxon>Pan</taxon>
    </lineage>
</organism>
<dbReference type="Pfam" id="PF07679">
    <property type="entry name" value="I-set"/>
    <property type="match status" value="4"/>
</dbReference>
<evidence type="ECO:0000256" key="8">
    <source>
        <dbReference type="SAM" id="MobiDB-lite"/>
    </source>
</evidence>
<dbReference type="InterPro" id="IPR013098">
    <property type="entry name" value="Ig_I-set"/>
</dbReference>
<dbReference type="EMBL" id="AACZ04065236">
    <property type="status" value="NOT_ANNOTATED_CDS"/>
    <property type="molecule type" value="Genomic_DNA"/>
</dbReference>
<dbReference type="FunFam" id="2.60.40.10:FF:000222">
    <property type="entry name" value="Myomesin 1"/>
    <property type="match status" value="1"/>
</dbReference>
<feature type="domain" description="Ig-like" evidence="9">
    <location>
        <begin position="186"/>
        <end position="277"/>
    </location>
</feature>
<dbReference type="Ensembl" id="ENSPTRT00000083152.1">
    <property type="protein sequence ID" value="ENSPTRP00000082693.1"/>
    <property type="gene ID" value="ENSPTRG00000009834.6"/>
</dbReference>
<dbReference type="FunFam" id="2.60.40.10:FF:000233">
    <property type="entry name" value="Myomesin 1"/>
    <property type="match status" value="1"/>
</dbReference>
<dbReference type="FunFam" id="2.60.40.10:FF:000197">
    <property type="entry name" value="Myomesin 1"/>
    <property type="match status" value="1"/>
</dbReference>
<keyword evidence="12" id="KW-1185">Reference proteome</keyword>
<feature type="domain" description="Fibronectin type-III" evidence="10">
    <location>
        <begin position="739"/>
        <end position="840"/>
    </location>
</feature>
<dbReference type="SUPFAM" id="SSF48726">
    <property type="entry name" value="Immunoglobulin"/>
    <property type="match status" value="6"/>
</dbReference>
<feature type="domain" description="Fibronectin type-III" evidence="10">
    <location>
        <begin position="421"/>
        <end position="516"/>
    </location>
</feature>
<feature type="domain" description="Ig-like" evidence="9">
    <location>
        <begin position="938"/>
        <end position="1036"/>
    </location>
</feature>
<evidence type="ECO:0000313" key="12">
    <source>
        <dbReference type="Proteomes" id="UP000002277"/>
    </source>
</evidence>
<feature type="compositionally biased region" description="Polar residues" evidence="8">
    <location>
        <begin position="106"/>
        <end position="143"/>
    </location>
</feature>
<proteinExistence type="predicted"/>
<dbReference type="FunFam" id="2.60.40.10:FF:000069">
    <property type="entry name" value="Alpha-protein kinase 3"/>
    <property type="match status" value="1"/>
</dbReference>
<dbReference type="InterPro" id="IPR003598">
    <property type="entry name" value="Ig_sub2"/>
</dbReference>
<comment type="subcellular location">
    <subcellularLocation>
        <location evidence="6">Cytoplasm</location>
        <location evidence="6">Myofibril</location>
        <location evidence="6">Sarcomere</location>
        <location evidence="6">M line</location>
    </subcellularLocation>
</comment>
<protein>
    <submittedName>
        <fullName evidence="11">Myomesin 1</fullName>
    </submittedName>
</protein>
<dbReference type="PANTHER" id="PTHR13817:SF16">
    <property type="entry name" value="MYOMESIN-1"/>
    <property type="match status" value="1"/>
</dbReference>
<dbReference type="SUPFAM" id="SSF49265">
    <property type="entry name" value="Fibronectin type III"/>
    <property type="match status" value="3"/>
</dbReference>
<evidence type="ECO:0000259" key="9">
    <source>
        <dbReference type="PROSITE" id="PS50835"/>
    </source>
</evidence>
<feature type="compositionally biased region" description="Low complexity" evidence="8">
    <location>
        <begin position="88"/>
        <end position="105"/>
    </location>
</feature>
<evidence type="ECO:0000313" key="13">
    <source>
        <dbReference type="VGNC" id="VGNC:13271"/>
    </source>
</evidence>
<dbReference type="EMBL" id="AACZ04065237">
    <property type="status" value="NOT_ANNOTATED_CDS"/>
    <property type="molecule type" value="Genomic_DNA"/>
</dbReference>
<evidence type="ECO:0000256" key="2">
    <source>
        <dbReference type="ARBA" id="ARBA00022490"/>
    </source>
</evidence>
<keyword evidence="3" id="KW-0677">Repeat</keyword>
<keyword evidence="2" id="KW-0963">Cytoplasm</keyword>
<keyword evidence="5" id="KW-0393">Immunoglobulin domain</keyword>
<dbReference type="Gene3D" id="2.60.40.10">
    <property type="entry name" value="Immunoglobulins"/>
    <property type="match status" value="11"/>
</dbReference>
<gene>
    <name evidence="11 13" type="primary">MYOM1</name>
</gene>
<dbReference type="InterPro" id="IPR003599">
    <property type="entry name" value="Ig_sub"/>
</dbReference>
<dbReference type="FunFam" id="2.60.40.10:FF:000179">
    <property type="entry name" value="Myomesin 2"/>
    <property type="match status" value="1"/>
</dbReference>
<dbReference type="InterPro" id="IPR013783">
    <property type="entry name" value="Ig-like_fold"/>
</dbReference>